<feature type="compositionally biased region" description="Polar residues" evidence="1">
    <location>
        <begin position="187"/>
        <end position="201"/>
    </location>
</feature>
<dbReference type="AlphaFoldDB" id="A0A2U1L8A8"/>
<feature type="region of interest" description="Disordered" evidence="1">
    <location>
        <begin position="60"/>
        <end position="99"/>
    </location>
</feature>
<evidence type="ECO:0000313" key="2">
    <source>
        <dbReference type="EMBL" id="PWA45226.1"/>
    </source>
</evidence>
<accession>A0A2U1L8A8</accession>
<organism evidence="2 3">
    <name type="scientific">Artemisia annua</name>
    <name type="common">Sweet wormwood</name>
    <dbReference type="NCBI Taxonomy" id="35608"/>
    <lineage>
        <taxon>Eukaryota</taxon>
        <taxon>Viridiplantae</taxon>
        <taxon>Streptophyta</taxon>
        <taxon>Embryophyta</taxon>
        <taxon>Tracheophyta</taxon>
        <taxon>Spermatophyta</taxon>
        <taxon>Magnoliopsida</taxon>
        <taxon>eudicotyledons</taxon>
        <taxon>Gunneridae</taxon>
        <taxon>Pentapetalae</taxon>
        <taxon>asterids</taxon>
        <taxon>campanulids</taxon>
        <taxon>Asterales</taxon>
        <taxon>Asteraceae</taxon>
        <taxon>Asteroideae</taxon>
        <taxon>Anthemideae</taxon>
        <taxon>Artemisiinae</taxon>
        <taxon>Artemisia</taxon>
    </lineage>
</organism>
<dbReference type="Proteomes" id="UP000245207">
    <property type="component" value="Unassembled WGS sequence"/>
</dbReference>
<keyword evidence="3" id="KW-1185">Reference proteome</keyword>
<feature type="compositionally biased region" description="Polar residues" evidence="1">
    <location>
        <begin position="84"/>
        <end position="99"/>
    </location>
</feature>
<evidence type="ECO:0008006" key="4">
    <source>
        <dbReference type="Google" id="ProtNLM"/>
    </source>
</evidence>
<comment type="caution">
    <text evidence="2">The sequence shown here is derived from an EMBL/GenBank/DDBJ whole genome shotgun (WGS) entry which is preliminary data.</text>
</comment>
<feature type="region of interest" description="Disordered" evidence="1">
    <location>
        <begin position="146"/>
        <end position="168"/>
    </location>
</feature>
<name>A0A2U1L8A8_ARTAN</name>
<feature type="region of interest" description="Disordered" evidence="1">
    <location>
        <begin position="1"/>
        <end position="25"/>
    </location>
</feature>
<reference evidence="2 3" key="1">
    <citation type="journal article" date="2018" name="Mol. Plant">
        <title>The genome of Artemisia annua provides insight into the evolution of Asteraceae family and artemisinin biosynthesis.</title>
        <authorList>
            <person name="Shen Q."/>
            <person name="Zhang L."/>
            <person name="Liao Z."/>
            <person name="Wang S."/>
            <person name="Yan T."/>
            <person name="Shi P."/>
            <person name="Liu M."/>
            <person name="Fu X."/>
            <person name="Pan Q."/>
            <person name="Wang Y."/>
            <person name="Lv Z."/>
            <person name="Lu X."/>
            <person name="Zhang F."/>
            <person name="Jiang W."/>
            <person name="Ma Y."/>
            <person name="Chen M."/>
            <person name="Hao X."/>
            <person name="Li L."/>
            <person name="Tang Y."/>
            <person name="Lv G."/>
            <person name="Zhou Y."/>
            <person name="Sun X."/>
            <person name="Brodelius P.E."/>
            <person name="Rose J.K.C."/>
            <person name="Tang K."/>
        </authorList>
    </citation>
    <scope>NUCLEOTIDE SEQUENCE [LARGE SCALE GENOMIC DNA]</scope>
    <source>
        <strain evidence="3">cv. Huhao1</strain>
        <tissue evidence="2">Leaf</tissue>
    </source>
</reference>
<feature type="compositionally biased region" description="Polar residues" evidence="1">
    <location>
        <begin position="158"/>
        <end position="168"/>
    </location>
</feature>
<proteinExistence type="predicted"/>
<feature type="region of interest" description="Disordered" evidence="1">
    <location>
        <begin position="182"/>
        <end position="209"/>
    </location>
</feature>
<evidence type="ECO:0000256" key="1">
    <source>
        <dbReference type="SAM" id="MobiDB-lite"/>
    </source>
</evidence>
<dbReference type="EMBL" id="PKPP01010877">
    <property type="protein sequence ID" value="PWA45226.1"/>
    <property type="molecule type" value="Genomic_DNA"/>
</dbReference>
<evidence type="ECO:0000313" key="3">
    <source>
        <dbReference type="Proteomes" id="UP000245207"/>
    </source>
</evidence>
<gene>
    <name evidence="2" type="ORF">CTI12_AA519520</name>
</gene>
<protein>
    <recommendedName>
        <fullName evidence="4">Ubiquitin hydrolase</fullName>
    </recommendedName>
</protein>
<sequence>MGSDVILSESLGEKNDTLESPTQTDKIDSNKVIIEDWVERDDKVVPEGFSKVKKKKNLKSVKFAEPLETKPVKSHKKSDKNPRKNNYSPRGNQRNWNGMTTQKLGKNFEFQNKACYVYGSFDHLQYTCRHKKPVSDQKQVWNNSRRINHRNFSRDSKYPQQRRSFNPSAVLTKQGLTQLAKPKVTRSVLSQSTDRLSQSTARPKERTTRLKSEVNVIKASARWVWKPKQEELDVTEKKNPSKTLTRYDYVDAYGRFKSILAWDFKKH</sequence>